<keyword evidence="2" id="KW-1185">Reference proteome</keyword>
<organism evidence="1 2">
    <name type="scientific">Mizuhopecten yessoensis</name>
    <name type="common">Japanese scallop</name>
    <name type="synonym">Patinopecten yessoensis</name>
    <dbReference type="NCBI Taxonomy" id="6573"/>
    <lineage>
        <taxon>Eukaryota</taxon>
        <taxon>Metazoa</taxon>
        <taxon>Spiralia</taxon>
        <taxon>Lophotrochozoa</taxon>
        <taxon>Mollusca</taxon>
        <taxon>Bivalvia</taxon>
        <taxon>Autobranchia</taxon>
        <taxon>Pteriomorphia</taxon>
        <taxon>Pectinida</taxon>
        <taxon>Pectinoidea</taxon>
        <taxon>Pectinidae</taxon>
        <taxon>Mizuhopecten</taxon>
    </lineage>
</organism>
<evidence type="ECO:0000313" key="1">
    <source>
        <dbReference type="EMBL" id="OWF46338.1"/>
    </source>
</evidence>
<comment type="caution">
    <text evidence="1">The sequence shown here is derived from an EMBL/GenBank/DDBJ whole genome shotgun (WGS) entry which is preliminary data.</text>
</comment>
<dbReference type="OrthoDB" id="64893at2759"/>
<accession>A0A210QC81</accession>
<dbReference type="AlphaFoldDB" id="A0A210QC81"/>
<sequence length="297" mass="33663">MLSHKLRFFVFAWMGVFVVVYGRGRMVDPPGRSSMWRFGFGTPVNFDDDRLNCGHRYQPLDFLSGNCGLCGDRLDQGPKENEAGGKFATGIISKIYHRAEIITIKLQITHIREGFFEFRLCENNDVTKRITRKCLKHVLVNPDTGETMYPVAATTEYIDVSAQLPANDKLSLLNDKLSLLNDQLSLQNDKLSLLNDKLFLLNDQLSLLNDKLSLLNDKLSLLNDKPSLLNDQLSLLNDKLSLLNEQLSLLNDHLSPLNDKLSLLKDKLSLLNDKLPLLNDQLSLLHDKLSLLNDNPF</sequence>
<dbReference type="Proteomes" id="UP000242188">
    <property type="component" value="Unassembled WGS sequence"/>
</dbReference>
<name>A0A210QC81_MIZYE</name>
<evidence type="ECO:0000313" key="2">
    <source>
        <dbReference type="Proteomes" id="UP000242188"/>
    </source>
</evidence>
<reference evidence="1 2" key="1">
    <citation type="journal article" date="2017" name="Nat. Ecol. Evol.">
        <title>Scallop genome provides insights into evolution of bilaterian karyotype and development.</title>
        <authorList>
            <person name="Wang S."/>
            <person name="Zhang J."/>
            <person name="Jiao W."/>
            <person name="Li J."/>
            <person name="Xun X."/>
            <person name="Sun Y."/>
            <person name="Guo X."/>
            <person name="Huan P."/>
            <person name="Dong B."/>
            <person name="Zhang L."/>
            <person name="Hu X."/>
            <person name="Sun X."/>
            <person name="Wang J."/>
            <person name="Zhao C."/>
            <person name="Wang Y."/>
            <person name="Wang D."/>
            <person name="Huang X."/>
            <person name="Wang R."/>
            <person name="Lv J."/>
            <person name="Li Y."/>
            <person name="Zhang Z."/>
            <person name="Liu B."/>
            <person name="Lu W."/>
            <person name="Hui Y."/>
            <person name="Liang J."/>
            <person name="Zhou Z."/>
            <person name="Hou R."/>
            <person name="Li X."/>
            <person name="Liu Y."/>
            <person name="Li H."/>
            <person name="Ning X."/>
            <person name="Lin Y."/>
            <person name="Zhao L."/>
            <person name="Xing Q."/>
            <person name="Dou J."/>
            <person name="Li Y."/>
            <person name="Mao J."/>
            <person name="Guo H."/>
            <person name="Dou H."/>
            <person name="Li T."/>
            <person name="Mu C."/>
            <person name="Jiang W."/>
            <person name="Fu Q."/>
            <person name="Fu X."/>
            <person name="Miao Y."/>
            <person name="Liu J."/>
            <person name="Yu Q."/>
            <person name="Li R."/>
            <person name="Liao H."/>
            <person name="Li X."/>
            <person name="Kong Y."/>
            <person name="Jiang Z."/>
            <person name="Chourrout D."/>
            <person name="Li R."/>
            <person name="Bao Z."/>
        </authorList>
    </citation>
    <scope>NUCLEOTIDE SEQUENCE [LARGE SCALE GENOMIC DNA]</scope>
    <source>
        <strain evidence="1 2">PY_sf001</strain>
    </source>
</reference>
<gene>
    <name evidence="1" type="ORF">KP79_PYT04811</name>
</gene>
<proteinExistence type="predicted"/>
<protein>
    <submittedName>
        <fullName evidence="1">Uncharacterized protein</fullName>
    </submittedName>
</protein>
<dbReference type="SUPFAM" id="SSF57997">
    <property type="entry name" value="Tropomyosin"/>
    <property type="match status" value="1"/>
</dbReference>
<dbReference type="EMBL" id="NEDP02004195">
    <property type="protein sequence ID" value="OWF46338.1"/>
    <property type="molecule type" value="Genomic_DNA"/>
</dbReference>